<keyword evidence="1" id="KW-0812">Transmembrane</keyword>
<dbReference type="EMBL" id="QXBN01000046">
    <property type="protein sequence ID" value="RIT28719.1"/>
    <property type="molecule type" value="Genomic_DNA"/>
</dbReference>
<proteinExistence type="predicted"/>
<reference evidence="2 3" key="1">
    <citation type="submission" date="2018-08" db="EMBL/GenBank/DDBJ databases">
        <title>Linezolid Resistance in Mycobacterium abscessus: MIC Distribution and Comprehensive Investigation of Resistance Mechanisms.</title>
        <authorList>
            <person name="Ye M."/>
            <person name="Xu L."/>
            <person name="Zou Y."/>
            <person name="Li B."/>
            <person name="Guo Q."/>
            <person name="Zhang Y."/>
            <person name="Zhan M."/>
            <person name="Xu B."/>
            <person name="Yu F."/>
            <person name="Zhang Z."/>
            <person name="Chu H."/>
        </authorList>
    </citation>
    <scope>NUCLEOTIDE SEQUENCE [LARGE SCALE GENOMIC DNA]</scope>
    <source>
        <strain evidence="2 3">G143</strain>
    </source>
</reference>
<evidence type="ECO:0000256" key="1">
    <source>
        <dbReference type="SAM" id="Phobius"/>
    </source>
</evidence>
<accession>A0ABD7HGL8</accession>
<feature type="transmembrane region" description="Helical" evidence="1">
    <location>
        <begin position="72"/>
        <end position="99"/>
    </location>
</feature>
<gene>
    <name evidence="2" type="ORF">D2E76_26980</name>
</gene>
<sequence length="271" mass="31009">MKDLGERPLGRLMSGALLLYAWVWFFAVVNDFVVRHQYPMGPARWALYTLASHGVDAPTWLGRLLLEPHPNVFLLVIPAVLVNWLNGGPYGVRILLVLLSIQWCGVRSTGVAYAIAAAVVAAVCTGFAFYAYRQNKAEYTKDAGEFAHPAILGAFMLFEPFMYPFVLVPFEKAMRFVTGVYFDDRRKSSLRFAVLDELRSKPLAEASALDLANAIWLSHQVEYKPIRDDNRHEKYEKWWNEVQRRDEMEENLARRAKGRDLPDTRAIVRRS</sequence>
<feature type="transmembrane region" description="Helical" evidence="1">
    <location>
        <begin position="150"/>
        <end position="170"/>
    </location>
</feature>
<dbReference type="Proteomes" id="UP000284557">
    <property type="component" value="Unassembled WGS sequence"/>
</dbReference>
<evidence type="ECO:0000313" key="3">
    <source>
        <dbReference type="Proteomes" id="UP000284557"/>
    </source>
</evidence>
<keyword evidence="1" id="KW-0472">Membrane</keyword>
<name>A0ABD7HGL8_9MYCO</name>
<comment type="caution">
    <text evidence="2">The sequence shown here is derived from an EMBL/GenBank/DDBJ whole genome shotgun (WGS) entry which is preliminary data.</text>
</comment>
<protein>
    <recommendedName>
        <fullName evidence="4">Transmembrane protein</fullName>
    </recommendedName>
</protein>
<feature type="transmembrane region" description="Helical" evidence="1">
    <location>
        <begin position="12"/>
        <end position="33"/>
    </location>
</feature>
<evidence type="ECO:0000313" key="2">
    <source>
        <dbReference type="EMBL" id="RIT28719.1"/>
    </source>
</evidence>
<feature type="transmembrane region" description="Helical" evidence="1">
    <location>
        <begin position="111"/>
        <end position="130"/>
    </location>
</feature>
<evidence type="ECO:0008006" key="4">
    <source>
        <dbReference type="Google" id="ProtNLM"/>
    </source>
</evidence>
<organism evidence="2 3">
    <name type="scientific">Mycobacteroides abscessus</name>
    <dbReference type="NCBI Taxonomy" id="36809"/>
    <lineage>
        <taxon>Bacteria</taxon>
        <taxon>Bacillati</taxon>
        <taxon>Actinomycetota</taxon>
        <taxon>Actinomycetes</taxon>
        <taxon>Mycobacteriales</taxon>
        <taxon>Mycobacteriaceae</taxon>
        <taxon>Mycobacteroides</taxon>
    </lineage>
</organism>
<keyword evidence="1" id="KW-1133">Transmembrane helix</keyword>
<dbReference type="AlphaFoldDB" id="A0ABD7HGL8"/>